<organism evidence="2 3">
    <name type="scientific">Leptospira kanakyensis</name>
    <dbReference type="NCBI Taxonomy" id="2484968"/>
    <lineage>
        <taxon>Bacteria</taxon>
        <taxon>Pseudomonadati</taxon>
        <taxon>Spirochaetota</taxon>
        <taxon>Spirochaetia</taxon>
        <taxon>Leptospirales</taxon>
        <taxon>Leptospiraceae</taxon>
        <taxon>Leptospira</taxon>
    </lineage>
</organism>
<gene>
    <name evidence="2" type="ORF">EHQ18_14835</name>
</gene>
<keyword evidence="2" id="KW-0032">Aminotransferase</keyword>
<dbReference type="InterPro" id="IPR043132">
    <property type="entry name" value="BCAT-like_C"/>
</dbReference>
<dbReference type="Gene3D" id="3.60.120.10">
    <property type="entry name" value="Anthranilate synthase"/>
    <property type="match status" value="1"/>
</dbReference>
<dbReference type="SUPFAM" id="SSF56752">
    <property type="entry name" value="D-aminoacid aminotransferase-like PLP-dependent enzymes"/>
    <property type="match status" value="1"/>
</dbReference>
<dbReference type="InterPro" id="IPR005801">
    <property type="entry name" value="ADC_synthase"/>
</dbReference>
<dbReference type="PANTHER" id="PTHR11236:SF50">
    <property type="entry name" value="AMINODEOXYCHORISMATE SYNTHASE COMPONENT 1"/>
    <property type="match status" value="1"/>
</dbReference>
<dbReference type="InterPro" id="IPR001544">
    <property type="entry name" value="Aminotrans_IV"/>
</dbReference>
<accession>A0A6N4PVP5</accession>
<protein>
    <submittedName>
        <fullName evidence="2">Bifunctional aminodeoxychorismate synthase component I/aminotransferase</fullName>
    </submittedName>
</protein>
<evidence type="ECO:0000313" key="3">
    <source>
        <dbReference type="Proteomes" id="UP000297239"/>
    </source>
</evidence>
<dbReference type="GO" id="GO:0000162">
    <property type="term" value="P:L-tryptophan biosynthetic process"/>
    <property type="evidence" value="ECO:0007669"/>
    <property type="project" value="TreeGrafter"/>
</dbReference>
<reference evidence="2" key="1">
    <citation type="journal article" date="2019" name="PLoS Negl. Trop. Dis.">
        <title>Revisiting the worldwide diversity of Leptospira species in the environment.</title>
        <authorList>
            <person name="Vincent A.T."/>
            <person name="Schiettekatte O."/>
            <person name="Bourhy P."/>
            <person name="Veyrier F.J."/>
            <person name="Picardeau M."/>
        </authorList>
    </citation>
    <scope>NUCLEOTIDE SEQUENCE [LARGE SCALE GENOMIC DNA]</scope>
    <source>
        <strain evidence="2">201800293</strain>
    </source>
</reference>
<dbReference type="InterPro" id="IPR015890">
    <property type="entry name" value="Chorismate_C"/>
</dbReference>
<dbReference type="Gene3D" id="3.30.470.10">
    <property type="match status" value="1"/>
</dbReference>
<evidence type="ECO:0000313" key="2">
    <source>
        <dbReference type="EMBL" id="TGK67796.1"/>
    </source>
</evidence>
<dbReference type="InterPro" id="IPR036038">
    <property type="entry name" value="Aminotransferase-like"/>
</dbReference>
<dbReference type="InterPro" id="IPR043131">
    <property type="entry name" value="BCAT-like_N"/>
</dbReference>
<dbReference type="PRINTS" id="PR00095">
    <property type="entry name" value="ANTSNTHASEI"/>
</dbReference>
<dbReference type="Proteomes" id="UP000297239">
    <property type="component" value="Unassembled WGS sequence"/>
</dbReference>
<evidence type="ECO:0000259" key="1">
    <source>
        <dbReference type="Pfam" id="PF00425"/>
    </source>
</evidence>
<dbReference type="Gene3D" id="3.20.10.10">
    <property type="entry name" value="D-amino Acid Aminotransferase, subunit A, domain 2"/>
    <property type="match status" value="1"/>
</dbReference>
<comment type="caution">
    <text evidence="2">The sequence shown here is derived from an EMBL/GenBank/DDBJ whole genome shotgun (WGS) entry which is preliminary data.</text>
</comment>
<proteinExistence type="predicted"/>
<dbReference type="AlphaFoldDB" id="A0A6N4PVP5"/>
<dbReference type="Pfam" id="PF00425">
    <property type="entry name" value="Chorismate_bind"/>
    <property type="match status" value="1"/>
</dbReference>
<dbReference type="SUPFAM" id="SSF56322">
    <property type="entry name" value="ADC synthase"/>
    <property type="match status" value="1"/>
</dbReference>
<dbReference type="EMBL" id="RQFF01000032">
    <property type="protein sequence ID" value="TGK67796.1"/>
    <property type="molecule type" value="Genomic_DNA"/>
</dbReference>
<keyword evidence="2" id="KW-0808">Transferase</keyword>
<keyword evidence="3" id="KW-1185">Reference proteome</keyword>
<dbReference type="RefSeq" id="WP_135635939.1">
    <property type="nucleotide sequence ID" value="NZ_RQFE01000026.1"/>
</dbReference>
<sequence>MIQTNLVTWESFEEEYRNTGGFLFEDSLSIPGYTICDWYFDLHEEIQLLYSKKENLFESITNNLSKLDEFRKTGYFPCGALFFELGYFFIEGLDFESSGLEEGTPLLHYTIYKQKKRIQYPNPNHTQRDQSTKQNIDILWTKDTYKEKWEKTKDALLLGESYELNLCFPISLSVEGDLFSYYQSLKSKQKTKYSAFYPFKDKRILSFSPELFFEVKGENIQTEPMKGTILRGNTSKQDEENKNTLLSSAKERAENVMITDLYRNDLGRIAKQGTVVVTDLFLVKGLETVWQMVSKVEAKLKNPFQWFPILQALFPSGSVIGAPKRRSFELLREFEGKNRGLYTGALFVSEMLDGAPWIRSSVTIRTIDFRNEGNVWMGNYGVGSGITVLSDAEAEYEECLAKLKFISNPNLPQFEILETLRFGHGKYFLKDLHLERMELTAVRLGFPFSKEKAEASLKEHPHPSKGGEVFRIRFLLNERGEFRLESFPFTKPKIRPRVRLGMASRPVDTGDLFLYHKTTNRSFYHEMLEECKTKSIDDCVLFDTNDQILETNLRNLFIRKGKFWFTPRLETGGLPGVFRKTLLQKGWVKETDLYKTDLEKADEILVGNSLRGFERVELILE</sequence>
<dbReference type="OrthoDB" id="9803598at2"/>
<name>A0A6N4PVP5_9LEPT</name>
<dbReference type="PANTHER" id="PTHR11236">
    <property type="entry name" value="AMINOBENZOATE/ANTHRANILATE SYNTHASE"/>
    <property type="match status" value="1"/>
</dbReference>
<feature type="domain" description="Chorismate-utilising enzyme C-terminal" evidence="1">
    <location>
        <begin position="142"/>
        <end position="402"/>
    </location>
</feature>
<dbReference type="GO" id="GO:0046820">
    <property type="term" value="F:4-amino-4-deoxychorismate synthase activity"/>
    <property type="evidence" value="ECO:0007669"/>
    <property type="project" value="TreeGrafter"/>
</dbReference>
<dbReference type="Pfam" id="PF01063">
    <property type="entry name" value="Aminotran_4"/>
    <property type="match status" value="1"/>
</dbReference>
<dbReference type="InterPro" id="IPR019999">
    <property type="entry name" value="Anth_synth_I-like"/>
</dbReference>